<keyword evidence="2" id="KW-1185">Reference proteome</keyword>
<dbReference type="EMBL" id="FZPH01000015">
    <property type="protein sequence ID" value="SNT63190.1"/>
    <property type="molecule type" value="Genomic_DNA"/>
</dbReference>
<dbReference type="AlphaFoldDB" id="A0A239P805"/>
<evidence type="ECO:0000313" key="1">
    <source>
        <dbReference type="EMBL" id="SNT63190.1"/>
    </source>
</evidence>
<organism evidence="1 2">
    <name type="scientific">Asanoa hainanensis</name>
    <dbReference type="NCBI Taxonomy" id="560556"/>
    <lineage>
        <taxon>Bacteria</taxon>
        <taxon>Bacillati</taxon>
        <taxon>Actinomycetota</taxon>
        <taxon>Actinomycetes</taxon>
        <taxon>Micromonosporales</taxon>
        <taxon>Micromonosporaceae</taxon>
        <taxon>Asanoa</taxon>
    </lineage>
</organism>
<accession>A0A239P805</accession>
<evidence type="ECO:0000313" key="2">
    <source>
        <dbReference type="Proteomes" id="UP000198362"/>
    </source>
</evidence>
<reference evidence="1 2" key="1">
    <citation type="submission" date="2017-06" db="EMBL/GenBank/DDBJ databases">
        <authorList>
            <person name="Kim H.J."/>
            <person name="Triplett B.A."/>
        </authorList>
    </citation>
    <scope>NUCLEOTIDE SEQUENCE [LARGE SCALE GENOMIC DNA]</scope>
    <source>
        <strain evidence="1 2">CGMCC 4.5593</strain>
    </source>
</reference>
<name>A0A239P805_9ACTN</name>
<gene>
    <name evidence="1" type="ORF">SAMN05421812_11521</name>
</gene>
<proteinExistence type="predicted"/>
<dbReference type="Proteomes" id="UP000198362">
    <property type="component" value="Unassembled WGS sequence"/>
</dbReference>
<sequence>MWASTGQAFDWMARGLLGDLCFLDEREADQAAVERVLRSYGKLGVAGPFIAMFGEERNCVDEVASVFAEQFHRLGYLQVERVLDADEWHDLNAGLQRRFDGREVRRGEVEACYGSPSLVIGRRVLCYAGSSNGPGWLFFDCFEDHGPGEYVAGAGRYEWRRNEDPLVRAVRRPAPDFEAGLVLTLYGKVMRWGPGWWLDQPDGLSDEQQAIAAQLSAVEASDPSQSLGQQSR</sequence>
<protein>
    <submittedName>
        <fullName evidence="1">Uncharacterized protein</fullName>
    </submittedName>
</protein>